<dbReference type="OrthoDB" id="5796559at2759"/>
<evidence type="ECO:0000313" key="4">
    <source>
        <dbReference type="EMBL" id="EFP00325.1"/>
    </source>
</evidence>
<keyword evidence="5" id="KW-1185">Reference proteome</keyword>
<gene>
    <name evidence="4" type="ORF">CRE_19057</name>
</gene>
<dbReference type="Gene3D" id="3.80.20.20">
    <property type="entry name" value="Receptor L-domain"/>
    <property type="match status" value="2"/>
</dbReference>
<evidence type="ECO:0000256" key="1">
    <source>
        <dbReference type="SAM" id="MobiDB-lite"/>
    </source>
</evidence>
<dbReference type="KEGG" id="crq:GCK72_019573"/>
<dbReference type="FunCoup" id="E3LLJ2">
    <property type="interactions" value="8"/>
</dbReference>
<dbReference type="GeneID" id="9839421"/>
<feature type="domain" description="Receptor L-domain" evidence="3">
    <location>
        <begin position="125"/>
        <end position="221"/>
    </location>
</feature>
<evidence type="ECO:0000313" key="5">
    <source>
        <dbReference type="Proteomes" id="UP000008281"/>
    </source>
</evidence>
<dbReference type="CTD" id="9839421"/>
<evidence type="ECO:0000256" key="2">
    <source>
        <dbReference type="SAM" id="SignalP"/>
    </source>
</evidence>
<reference evidence="4" key="1">
    <citation type="submission" date="2007-07" db="EMBL/GenBank/DDBJ databases">
        <title>PCAP assembly of the Caenorhabditis remanei genome.</title>
        <authorList>
            <consortium name="The Caenorhabditis remanei Sequencing Consortium"/>
            <person name="Wilson R.K."/>
        </authorList>
    </citation>
    <scope>NUCLEOTIDE SEQUENCE [LARGE SCALE GENOMIC DNA]</scope>
    <source>
        <strain evidence="4">PB4641</strain>
    </source>
</reference>
<dbReference type="OMA" id="NVHGDVI"/>
<feature type="domain" description="Receptor L-domain" evidence="3">
    <location>
        <begin position="306"/>
        <end position="400"/>
    </location>
</feature>
<feature type="signal peptide" evidence="2">
    <location>
        <begin position="1"/>
        <end position="18"/>
    </location>
</feature>
<dbReference type="InterPro" id="IPR036941">
    <property type="entry name" value="Rcpt_L-dom_sf"/>
</dbReference>
<organism evidence="5">
    <name type="scientific">Caenorhabditis remanei</name>
    <name type="common">Caenorhabditis vulgaris</name>
    <dbReference type="NCBI Taxonomy" id="31234"/>
    <lineage>
        <taxon>Eukaryota</taxon>
        <taxon>Metazoa</taxon>
        <taxon>Ecdysozoa</taxon>
        <taxon>Nematoda</taxon>
        <taxon>Chromadorea</taxon>
        <taxon>Rhabditida</taxon>
        <taxon>Rhabditina</taxon>
        <taxon>Rhabditomorpha</taxon>
        <taxon>Rhabditoidea</taxon>
        <taxon>Rhabditidae</taxon>
        <taxon>Peloderinae</taxon>
        <taxon>Caenorhabditis</taxon>
    </lineage>
</organism>
<dbReference type="InterPro" id="IPR053079">
    <property type="entry name" value="SPS2_domain"/>
</dbReference>
<dbReference type="eggNOG" id="ENOG502TGJQ">
    <property type="taxonomic scope" value="Eukaryota"/>
</dbReference>
<dbReference type="HOGENOM" id="CLU_028064_1_0_1"/>
<accession>E3LLJ2</accession>
<proteinExistence type="predicted"/>
<sequence>MIPRLLSFGVLLAVGVFSQDATTVGPIIVHTETSVVVNTEISVIVNTDVIVIVNTEVNTVLPTEIPSVASTVWSTLFPSEGLTTPTTVAPPVEPTEPPEDPRCTPGCTFEPTILDSATLKYFPKNCSTVCSASALYIGYETDLTEKQMIDTLKNMKHLVGDLIVTRSKYKTARFLASLESVDCYNYGFFKFTLNDKMTEIGLPNLTNVSCRIHISSNNNLTRLNMPQVIPILSTYANYSTIDVEISYSAPSFCITIQEMSNLMTYEYIKFSLITGSYCAVSSNSTSTEKKTCDLQNYTWSNMSTECVNVHGDVIINYENQDLAYMFESVESIFGSLIIYGTNLTSIDFLGKLEHIISLTEEQPALIVEMNSILSNVSFPSLQRIQSRAYVPVLFNNNSVSLLKDPSYCYDIRNSVTTSDTWIVKFDDQVCEDVEKAAAASVVKDKSTRGAHLQLFLITIVSIGVLFNF</sequence>
<dbReference type="InterPro" id="IPR000494">
    <property type="entry name" value="Rcpt_L-dom"/>
</dbReference>
<feature type="region of interest" description="Disordered" evidence="1">
    <location>
        <begin position="83"/>
        <end position="102"/>
    </location>
</feature>
<dbReference type="PANTHER" id="PTHR21662:SF61">
    <property type="entry name" value="RECEPTOR L-DOMAIN DOMAIN-CONTAINING PROTEIN"/>
    <property type="match status" value="1"/>
</dbReference>
<evidence type="ECO:0000259" key="3">
    <source>
        <dbReference type="Pfam" id="PF01030"/>
    </source>
</evidence>
<dbReference type="RefSeq" id="XP_003115837.2">
    <property type="nucleotide sequence ID" value="XM_003115789.2"/>
</dbReference>
<dbReference type="EMBL" id="DS268410">
    <property type="protein sequence ID" value="EFP00325.1"/>
    <property type="molecule type" value="Genomic_DNA"/>
</dbReference>
<dbReference type="AlphaFoldDB" id="E3LLJ2"/>
<feature type="chain" id="PRO_5003175173" description="Receptor L-domain domain-containing protein" evidence="2">
    <location>
        <begin position="19"/>
        <end position="468"/>
    </location>
</feature>
<dbReference type="STRING" id="31234.E3LLJ2"/>
<keyword evidence="2" id="KW-0732">Signal</keyword>
<dbReference type="InParanoid" id="E3LLJ2"/>
<dbReference type="Pfam" id="PF01030">
    <property type="entry name" value="Recep_L_domain"/>
    <property type="match status" value="2"/>
</dbReference>
<dbReference type="PANTHER" id="PTHR21662">
    <property type="entry name" value="RECEPTOR PROTEIN-TYROSINE KINASE"/>
    <property type="match status" value="1"/>
</dbReference>
<protein>
    <recommendedName>
        <fullName evidence="3">Receptor L-domain domain-containing protein</fullName>
    </recommendedName>
</protein>
<name>E3LLJ2_CAERE</name>
<dbReference type="SUPFAM" id="SSF52058">
    <property type="entry name" value="L domain-like"/>
    <property type="match status" value="2"/>
</dbReference>
<dbReference type="Proteomes" id="UP000008281">
    <property type="component" value="Unassembled WGS sequence"/>
</dbReference>